<comment type="caution">
    <text evidence="2">The sequence shown here is derived from an EMBL/GenBank/DDBJ whole genome shotgun (WGS) entry which is preliminary data.</text>
</comment>
<dbReference type="EMBL" id="VCAU01000034">
    <property type="protein sequence ID" value="KAF9889628.1"/>
    <property type="molecule type" value="Genomic_DNA"/>
</dbReference>
<reference evidence="2" key="2">
    <citation type="submission" date="2020-02" db="EMBL/GenBank/DDBJ databases">
        <authorList>
            <person name="Gilchrist C.L.M."/>
            <person name="Chooi Y.-H."/>
        </authorList>
    </citation>
    <scope>NUCLEOTIDE SEQUENCE</scope>
    <source>
        <strain evidence="2">MST-FP2251</strain>
    </source>
</reference>
<keyword evidence="1" id="KW-0732">Signal</keyword>
<feature type="signal peptide" evidence="1">
    <location>
        <begin position="1"/>
        <end position="27"/>
    </location>
</feature>
<dbReference type="Proteomes" id="UP001194746">
    <property type="component" value="Unassembled WGS sequence"/>
</dbReference>
<evidence type="ECO:0000313" key="2">
    <source>
        <dbReference type="EMBL" id="KAF9889628.1"/>
    </source>
</evidence>
<dbReference type="AlphaFoldDB" id="A0AAD4CNS2"/>
<feature type="chain" id="PRO_5041909951" description="Secreted protein" evidence="1">
    <location>
        <begin position="28"/>
        <end position="144"/>
    </location>
</feature>
<organism evidence="2 3">
    <name type="scientific">Aspergillus nanangensis</name>
    <dbReference type="NCBI Taxonomy" id="2582783"/>
    <lineage>
        <taxon>Eukaryota</taxon>
        <taxon>Fungi</taxon>
        <taxon>Dikarya</taxon>
        <taxon>Ascomycota</taxon>
        <taxon>Pezizomycotina</taxon>
        <taxon>Eurotiomycetes</taxon>
        <taxon>Eurotiomycetidae</taxon>
        <taxon>Eurotiales</taxon>
        <taxon>Aspergillaceae</taxon>
        <taxon>Aspergillus</taxon>
        <taxon>Aspergillus subgen. Circumdati</taxon>
    </lineage>
</organism>
<reference evidence="2" key="1">
    <citation type="journal article" date="2019" name="Beilstein J. Org. Chem.">
        <title>Nanangenines: drimane sesquiterpenoids as the dominant metabolite cohort of a novel Australian fungus, Aspergillus nanangensis.</title>
        <authorList>
            <person name="Lacey H.J."/>
            <person name="Gilchrist C.L.M."/>
            <person name="Crombie A."/>
            <person name="Kalaitzis J.A."/>
            <person name="Vuong D."/>
            <person name="Rutledge P.J."/>
            <person name="Turner P."/>
            <person name="Pitt J.I."/>
            <person name="Lacey E."/>
            <person name="Chooi Y.H."/>
            <person name="Piggott A.M."/>
        </authorList>
    </citation>
    <scope>NUCLEOTIDE SEQUENCE</scope>
    <source>
        <strain evidence="2">MST-FP2251</strain>
    </source>
</reference>
<gene>
    <name evidence="2" type="ORF">FE257_007136</name>
</gene>
<evidence type="ECO:0000313" key="3">
    <source>
        <dbReference type="Proteomes" id="UP001194746"/>
    </source>
</evidence>
<name>A0AAD4CNS2_ASPNN</name>
<evidence type="ECO:0008006" key="4">
    <source>
        <dbReference type="Google" id="ProtNLM"/>
    </source>
</evidence>
<sequence length="144" mass="14813">MKLIQASSPLAQYAILLLSMSPLGSFAICNDGEVGIGTNQLCQIGTPESGSQCSGEQGTIFDNGCHYIATGAESGYCSGDWPSGYDVRCNDDGYTPNYVVTIGGDFGNCYALSAGSCDLATCQAVDSNAAVNLGEESVVVSVLK</sequence>
<evidence type="ECO:0000256" key="1">
    <source>
        <dbReference type="SAM" id="SignalP"/>
    </source>
</evidence>
<accession>A0AAD4CNS2</accession>
<protein>
    <recommendedName>
        <fullName evidence="4">Secreted protein</fullName>
    </recommendedName>
</protein>
<proteinExistence type="predicted"/>
<keyword evidence="3" id="KW-1185">Reference proteome</keyword>